<dbReference type="OrthoDB" id="72797at2"/>
<dbReference type="InterPro" id="IPR011010">
    <property type="entry name" value="DNA_brk_join_enz"/>
</dbReference>
<dbReference type="RefSeq" id="WP_034360991.1">
    <property type="nucleotide sequence ID" value="NZ_JHAC01000093.1"/>
</dbReference>
<dbReference type="PATRIC" id="fig|1476583.3.peg.3655"/>
<proteinExistence type="predicted"/>
<evidence type="ECO:0000313" key="2">
    <source>
        <dbReference type="Proteomes" id="UP000020492"/>
    </source>
</evidence>
<gene>
    <name evidence="1" type="ORF">DEIPH_ctg139orf0143</name>
</gene>
<reference evidence="1 2" key="1">
    <citation type="submission" date="2014-03" db="EMBL/GenBank/DDBJ databases">
        <title>Draft genome sequence of Deinococcus phoenicis 1P10ME.</title>
        <authorList>
            <person name="Stepanov V.G."/>
            <person name="Vaishampayan P."/>
            <person name="Venkateswaran K."/>
            <person name="Fox G.E."/>
        </authorList>
    </citation>
    <scope>NUCLEOTIDE SEQUENCE [LARGE SCALE GENOMIC DNA]</scope>
    <source>
        <strain evidence="1 2">1P10ME</strain>
    </source>
</reference>
<accession>A0A016QJR9</accession>
<organism evidence="1 2">
    <name type="scientific">Deinococcus phoenicis</name>
    <dbReference type="NCBI Taxonomy" id="1476583"/>
    <lineage>
        <taxon>Bacteria</taxon>
        <taxon>Thermotogati</taxon>
        <taxon>Deinococcota</taxon>
        <taxon>Deinococci</taxon>
        <taxon>Deinococcales</taxon>
        <taxon>Deinococcaceae</taxon>
        <taxon>Deinococcus</taxon>
    </lineage>
</organism>
<dbReference type="Proteomes" id="UP000020492">
    <property type="component" value="Unassembled WGS sequence"/>
</dbReference>
<keyword evidence="2" id="KW-1185">Reference proteome</keyword>
<sequence length="319" mass="35603">MPEDQQEAVHKLFHDPHLPPGDKPLLIARLLDLVSTPLTKQDIAFLSNLRPFFEHAEETGTDLLSPPDDFHHWLAVPLTAPRKEGVAKVGNNTINARATALSRLYAALRHAGLVKYNPVHDLPRRKPDQSDAKLPSPDELHVLLEELGRKREPHALALFLLIYRLGFTAQAVFDLRWDDVDLQANTIRRGQVLSRLPADVRGALLRLRTPDPLLVDPTVRPRRGGETRGRQDAVFPGLHDVDEVREFLYQATRPGKGTAGGAVVPSRLRLAGLRDAQLEGDLTEQARQFGYRDVVAFHKAREGARARLSRLPPPHEEGG</sequence>
<dbReference type="EMBL" id="JHAC01000093">
    <property type="protein sequence ID" value="EYB66415.1"/>
    <property type="molecule type" value="Genomic_DNA"/>
</dbReference>
<dbReference type="STRING" id="1476583.DEIPH_ctg139orf0143"/>
<protein>
    <submittedName>
        <fullName evidence="1">XerD-like integrase</fullName>
    </submittedName>
</protein>
<name>A0A016QJR9_9DEIO</name>
<dbReference type="eggNOG" id="COG4974">
    <property type="taxonomic scope" value="Bacteria"/>
</dbReference>
<comment type="caution">
    <text evidence="1">The sequence shown here is derived from an EMBL/GenBank/DDBJ whole genome shotgun (WGS) entry which is preliminary data.</text>
</comment>
<evidence type="ECO:0000313" key="1">
    <source>
        <dbReference type="EMBL" id="EYB66415.1"/>
    </source>
</evidence>
<dbReference type="AlphaFoldDB" id="A0A016QJR9"/>
<dbReference type="SUPFAM" id="SSF56349">
    <property type="entry name" value="DNA breaking-rejoining enzymes"/>
    <property type="match status" value="1"/>
</dbReference>
<dbReference type="GO" id="GO:0003677">
    <property type="term" value="F:DNA binding"/>
    <property type="evidence" value="ECO:0007669"/>
    <property type="project" value="InterPro"/>
</dbReference>